<protein>
    <recommendedName>
        <fullName evidence="4 8">Ornithine carbamoyltransferase</fullName>
        <ecNumber evidence="4 8">2.1.3.3</ecNumber>
    </recommendedName>
</protein>
<feature type="binding site" evidence="7">
    <location>
        <position position="103"/>
    </location>
    <ligand>
        <name>carbamoyl phosphate</name>
        <dbReference type="ChEBI" id="CHEBI:58228"/>
    </ligand>
</feature>
<keyword evidence="7" id="KW-0963">Cytoplasm</keyword>
<dbReference type="GO" id="GO:0016597">
    <property type="term" value="F:amino acid binding"/>
    <property type="evidence" value="ECO:0007669"/>
    <property type="project" value="InterPro"/>
</dbReference>
<dbReference type="RefSeq" id="WP_013046753.1">
    <property type="nucleotide sequence ID" value="NC_014010.1"/>
</dbReference>
<evidence type="ECO:0000256" key="3">
    <source>
        <dbReference type="ARBA" id="ARBA00007805"/>
    </source>
</evidence>
<evidence type="ECO:0000256" key="8">
    <source>
        <dbReference type="NCBIfam" id="TIGR00658"/>
    </source>
</evidence>
<comment type="subcellular location">
    <subcellularLocation>
        <location evidence="7">Cytoplasm</location>
    </subcellularLocation>
</comment>
<evidence type="ECO:0000313" key="12">
    <source>
        <dbReference type="Proteomes" id="UP000007460"/>
    </source>
</evidence>
<dbReference type="InterPro" id="IPR002292">
    <property type="entry name" value="Orn/put_carbamltrans"/>
</dbReference>
<dbReference type="InterPro" id="IPR036901">
    <property type="entry name" value="Asp/Orn_carbamoylTrfase_sf"/>
</dbReference>
<feature type="binding site" evidence="7">
    <location>
        <position position="79"/>
    </location>
    <ligand>
        <name>carbamoyl phosphate</name>
        <dbReference type="ChEBI" id="CHEBI:58228"/>
    </ligand>
</feature>
<gene>
    <name evidence="11" type="ordered locus">SAR116_1883</name>
</gene>
<feature type="binding site" evidence="7">
    <location>
        <position position="287"/>
    </location>
    <ligand>
        <name>carbamoyl phosphate</name>
        <dbReference type="ChEBI" id="CHEBI:58228"/>
    </ligand>
</feature>
<dbReference type="InterPro" id="IPR024904">
    <property type="entry name" value="OTCase_ArgI"/>
</dbReference>
<feature type="domain" description="Aspartate/ornithine carbamoyltransferase Asp/Orn-binding" evidence="9">
    <location>
        <begin position="150"/>
        <end position="298"/>
    </location>
</feature>
<evidence type="ECO:0000256" key="1">
    <source>
        <dbReference type="ARBA" id="ARBA00003822"/>
    </source>
</evidence>
<dbReference type="HOGENOM" id="CLU_043846_3_2_5"/>
<dbReference type="PRINTS" id="PR00102">
    <property type="entry name" value="OTCASE"/>
</dbReference>
<evidence type="ECO:0000256" key="6">
    <source>
        <dbReference type="ARBA" id="ARBA00048772"/>
    </source>
</evidence>
<dbReference type="GO" id="GO:0019240">
    <property type="term" value="P:citrulline biosynthetic process"/>
    <property type="evidence" value="ECO:0007669"/>
    <property type="project" value="TreeGrafter"/>
</dbReference>
<feature type="domain" description="Aspartate/ornithine carbamoyltransferase carbamoyl-P binding" evidence="10">
    <location>
        <begin position="2"/>
        <end position="143"/>
    </location>
</feature>
<dbReference type="OrthoDB" id="9802587at2"/>
<evidence type="ECO:0000256" key="2">
    <source>
        <dbReference type="ARBA" id="ARBA00004975"/>
    </source>
</evidence>
<dbReference type="PROSITE" id="PS00097">
    <property type="entry name" value="CARBAMOYLTRANSFERASE"/>
    <property type="match status" value="1"/>
</dbReference>
<feature type="binding site" evidence="7">
    <location>
        <position position="221"/>
    </location>
    <ligand>
        <name>L-ornithine</name>
        <dbReference type="ChEBI" id="CHEBI:46911"/>
    </ligand>
</feature>
<keyword evidence="12" id="KW-1185">Reference proteome</keyword>
<dbReference type="NCBIfam" id="NF001986">
    <property type="entry name" value="PRK00779.1"/>
    <property type="match status" value="1"/>
</dbReference>
<dbReference type="GO" id="GO:0004585">
    <property type="term" value="F:ornithine carbamoyltransferase activity"/>
    <property type="evidence" value="ECO:0007669"/>
    <property type="project" value="UniProtKB-UniRule"/>
</dbReference>
<name>D5BMT3_PUNMI</name>
<feature type="binding site" evidence="7">
    <location>
        <begin position="225"/>
        <end position="226"/>
    </location>
    <ligand>
        <name>L-ornithine</name>
        <dbReference type="ChEBI" id="CHEBI:46911"/>
    </ligand>
</feature>
<evidence type="ECO:0000259" key="9">
    <source>
        <dbReference type="Pfam" id="PF00185"/>
    </source>
</evidence>
<dbReference type="InterPro" id="IPR006131">
    <property type="entry name" value="Asp_carbamoyltransf_Asp/Orn-bd"/>
</dbReference>
<keyword evidence="5 7" id="KW-0808">Transferase</keyword>
<dbReference type="STRING" id="488538.SAR116_1883"/>
<dbReference type="Gene3D" id="3.40.50.1370">
    <property type="entry name" value="Aspartate/ornithine carbamoyltransferase"/>
    <property type="match status" value="2"/>
</dbReference>
<feature type="binding site" evidence="7">
    <location>
        <begin position="259"/>
        <end position="260"/>
    </location>
    <ligand>
        <name>carbamoyl phosphate</name>
        <dbReference type="ChEBI" id="CHEBI:58228"/>
    </ligand>
</feature>
<comment type="pathway">
    <text evidence="2">Amino-acid biosynthesis; L-arginine biosynthesis; L-arginine from L-ornithine and carbamoyl phosphate: step 1/3.</text>
</comment>
<comment type="similarity">
    <text evidence="3 7">Belongs to the aspartate/ornithine carbamoyltransferase superfamily. OTCase family.</text>
</comment>
<evidence type="ECO:0000313" key="11">
    <source>
        <dbReference type="EMBL" id="ADE40126.1"/>
    </source>
</evidence>
<dbReference type="Pfam" id="PF00185">
    <property type="entry name" value="OTCace"/>
    <property type="match status" value="1"/>
</dbReference>
<dbReference type="PRINTS" id="PR00100">
    <property type="entry name" value="AOTCASE"/>
</dbReference>
<reference evidence="11 12" key="1">
    <citation type="journal article" date="2010" name="J. Bacteriol.">
        <title>Complete genome sequence of "Candidatus Puniceispirillum marinum" IMCC1322, a representative of the SAR116 clade in the Alphaproteobacteria.</title>
        <authorList>
            <person name="Oh H.M."/>
            <person name="Kwon K.K."/>
            <person name="Kang I."/>
            <person name="Kang S.G."/>
            <person name="Lee J.H."/>
            <person name="Kim S.J."/>
            <person name="Cho J.C."/>
        </authorList>
    </citation>
    <scope>NUCLEOTIDE SEQUENCE [LARGE SCALE GENOMIC DNA]</scope>
    <source>
        <strain evidence="11 12">IMCC1322</strain>
    </source>
</reference>
<comment type="catalytic activity">
    <reaction evidence="6 7">
        <text>carbamoyl phosphate + L-ornithine = L-citrulline + phosphate + H(+)</text>
        <dbReference type="Rhea" id="RHEA:19513"/>
        <dbReference type="ChEBI" id="CHEBI:15378"/>
        <dbReference type="ChEBI" id="CHEBI:43474"/>
        <dbReference type="ChEBI" id="CHEBI:46911"/>
        <dbReference type="ChEBI" id="CHEBI:57743"/>
        <dbReference type="ChEBI" id="CHEBI:58228"/>
        <dbReference type="EC" id="2.1.3.3"/>
    </reaction>
</comment>
<dbReference type="GO" id="GO:0005737">
    <property type="term" value="C:cytoplasm"/>
    <property type="evidence" value="ECO:0007669"/>
    <property type="project" value="UniProtKB-SubCell"/>
</dbReference>
<dbReference type="HAMAP" id="MF_01109">
    <property type="entry name" value="OTCase"/>
    <property type="match status" value="1"/>
</dbReference>
<dbReference type="PANTHER" id="PTHR45753:SF3">
    <property type="entry name" value="ORNITHINE TRANSCARBAMYLASE, MITOCHONDRIAL"/>
    <property type="match status" value="1"/>
</dbReference>
<dbReference type="AlphaFoldDB" id="D5BMT3"/>
<dbReference type="EC" id="2.1.3.3" evidence="4 8"/>
<dbReference type="GO" id="GO:0042450">
    <property type="term" value="P:L-arginine biosynthetic process via ornithine"/>
    <property type="evidence" value="ECO:0007669"/>
    <property type="project" value="UniProtKB-UniRule"/>
</dbReference>
<feature type="binding site" evidence="7">
    <location>
        <position position="161"/>
    </location>
    <ligand>
        <name>L-ornithine</name>
        <dbReference type="ChEBI" id="CHEBI:46911"/>
    </ligand>
</feature>
<dbReference type="EMBL" id="CP001751">
    <property type="protein sequence ID" value="ADE40126.1"/>
    <property type="molecule type" value="Genomic_DNA"/>
</dbReference>
<sequence>MRHFLDIRDFNADTLSAILEQAASLKADRKAGSASAKPLAGKSVAMIFEKPSTRTRVSFEVGITELGGTPLILSASDLQVGRGESVADTAKVLSRYVDAIMIRCFKHDMLMTLAEHATVPVINALTEWSHPCQIMADLQTMIERHGPLAGQSVAWLGDGNNVATSWIEAAAVFGFKLNIACPDGYAPSSKLLAWARAQGADITLTDDAMEAAKDVQTIVTDVWISMGDDEGTRAEDFAPYQVNATIMAAAAGDAIFMHCLPAIRGMEVTADVIDGHQSVVFDEAENRLHAQKAILAWCVGGN</sequence>
<proteinExistence type="inferred from homology"/>
<dbReference type="SUPFAM" id="SSF53671">
    <property type="entry name" value="Aspartate/ornithine carbamoyltransferase"/>
    <property type="match status" value="1"/>
</dbReference>
<accession>D5BMT3</accession>
<dbReference type="NCBIfam" id="TIGR00658">
    <property type="entry name" value="orni_carb_tr"/>
    <property type="match status" value="1"/>
</dbReference>
<feature type="binding site" evidence="7">
    <location>
        <begin position="130"/>
        <end position="133"/>
    </location>
    <ligand>
        <name>carbamoyl phosphate</name>
        <dbReference type="ChEBI" id="CHEBI:58228"/>
    </ligand>
</feature>
<dbReference type="Pfam" id="PF02729">
    <property type="entry name" value="OTCace_N"/>
    <property type="match status" value="1"/>
</dbReference>
<evidence type="ECO:0000256" key="4">
    <source>
        <dbReference type="ARBA" id="ARBA00013007"/>
    </source>
</evidence>
<dbReference type="eggNOG" id="COG0078">
    <property type="taxonomic scope" value="Bacteria"/>
</dbReference>
<evidence type="ECO:0000259" key="10">
    <source>
        <dbReference type="Pfam" id="PF02729"/>
    </source>
</evidence>
<evidence type="ECO:0000256" key="5">
    <source>
        <dbReference type="ARBA" id="ARBA00022679"/>
    </source>
</evidence>
<dbReference type="PANTHER" id="PTHR45753">
    <property type="entry name" value="ORNITHINE CARBAMOYLTRANSFERASE, MITOCHONDRIAL"/>
    <property type="match status" value="1"/>
</dbReference>
<organism evidence="11 12">
    <name type="scientific">Puniceispirillum marinum (strain IMCC1322)</name>
    <dbReference type="NCBI Taxonomy" id="488538"/>
    <lineage>
        <taxon>Bacteria</taxon>
        <taxon>Pseudomonadati</taxon>
        <taxon>Pseudomonadota</taxon>
        <taxon>Alphaproteobacteria</taxon>
        <taxon>Candidatus Puniceispirillales</taxon>
        <taxon>Candidatus Puniceispirillaceae</taxon>
        <taxon>Candidatus Puniceispirillum</taxon>
    </lineage>
</organism>
<dbReference type="Proteomes" id="UP000007460">
    <property type="component" value="Chromosome"/>
</dbReference>
<dbReference type="FunFam" id="3.40.50.1370:FF:000008">
    <property type="entry name" value="Ornithine carbamoyltransferase"/>
    <property type="match status" value="1"/>
</dbReference>
<dbReference type="InterPro" id="IPR006132">
    <property type="entry name" value="Asp/Orn_carbamoyltranf_P-bd"/>
</dbReference>
<evidence type="ECO:0000256" key="7">
    <source>
        <dbReference type="HAMAP-Rule" id="MF_01109"/>
    </source>
</evidence>
<feature type="binding site" evidence="7">
    <location>
        <begin position="52"/>
        <end position="55"/>
    </location>
    <ligand>
        <name>carbamoyl phosphate</name>
        <dbReference type="ChEBI" id="CHEBI:58228"/>
    </ligand>
</feature>
<comment type="function">
    <text evidence="1">Reversibly catalyzes the transfer of the carbamoyl group from carbamoyl phosphate (CP) to the N(epsilon) atom of ornithine (ORN) to produce L-citrulline.</text>
</comment>
<dbReference type="KEGG" id="apb:SAR116_1883"/>
<dbReference type="InterPro" id="IPR006130">
    <property type="entry name" value="Asp/Orn_carbamoylTrfase"/>
</dbReference>